<name>A0A9D4ANL6_9SAUR</name>
<accession>A0A9D4ANL6</accession>
<evidence type="ECO:0000313" key="2">
    <source>
        <dbReference type="EMBL" id="KAH1169587.1"/>
    </source>
</evidence>
<feature type="region of interest" description="Disordered" evidence="1">
    <location>
        <begin position="1"/>
        <end position="96"/>
    </location>
</feature>
<dbReference type="EMBL" id="JAHDVG010000484">
    <property type="protein sequence ID" value="KAH1169587.1"/>
    <property type="molecule type" value="Genomic_DNA"/>
</dbReference>
<proteinExistence type="predicted"/>
<comment type="caution">
    <text evidence="2">The sequence shown here is derived from an EMBL/GenBank/DDBJ whole genome shotgun (WGS) entry which is preliminary data.</text>
</comment>
<sequence>MSVNHKNGCLGRKTKNMDTKNGKQTASRKGRQKGSSKKQHAAQPWKQKQLHTNKSLSWKRRKPKKMRRKGFMPRAKWANGQIPQSPGTPSIQGTPSQDRLCPAYKKEVDCIGAYFTTFERLCEFHKLPEDKEVP</sequence>
<evidence type="ECO:0000256" key="1">
    <source>
        <dbReference type="SAM" id="MobiDB-lite"/>
    </source>
</evidence>
<feature type="compositionally biased region" description="Basic residues" evidence="1">
    <location>
        <begin position="26"/>
        <end position="40"/>
    </location>
</feature>
<reference evidence="2" key="1">
    <citation type="submission" date="2021-09" db="EMBL/GenBank/DDBJ databases">
        <title>The genome of Mauremys mutica provides insights into the evolution of semi-aquatic lifestyle.</title>
        <authorList>
            <person name="Gong S."/>
            <person name="Gao Y."/>
        </authorList>
    </citation>
    <scope>NUCLEOTIDE SEQUENCE</scope>
    <source>
        <strain evidence="2">MM-2020</strain>
        <tissue evidence="2">Muscle</tissue>
    </source>
</reference>
<dbReference type="AlphaFoldDB" id="A0A9D4ANL6"/>
<feature type="compositionally biased region" description="Polar residues" evidence="1">
    <location>
        <begin position="81"/>
        <end position="96"/>
    </location>
</feature>
<organism evidence="2 3">
    <name type="scientific">Mauremys mutica</name>
    <name type="common">yellowpond turtle</name>
    <dbReference type="NCBI Taxonomy" id="74926"/>
    <lineage>
        <taxon>Eukaryota</taxon>
        <taxon>Metazoa</taxon>
        <taxon>Chordata</taxon>
        <taxon>Craniata</taxon>
        <taxon>Vertebrata</taxon>
        <taxon>Euteleostomi</taxon>
        <taxon>Archelosauria</taxon>
        <taxon>Testudinata</taxon>
        <taxon>Testudines</taxon>
        <taxon>Cryptodira</taxon>
        <taxon>Durocryptodira</taxon>
        <taxon>Testudinoidea</taxon>
        <taxon>Geoemydidae</taxon>
        <taxon>Geoemydinae</taxon>
        <taxon>Mauremys</taxon>
    </lineage>
</organism>
<gene>
    <name evidence="2" type="ORF">KIL84_000572</name>
</gene>
<feature type="compositionally biased region" description="Basic residues" evidence="1">
    <location>
        <begin position="57"/>
        <end position="71"/>
    </location>
</feature>
<protein>
    <submittedName>
        <fullName evidence="2">Uncharacterized protein</fullName>
    </submittedName>
</protein>
<keyword evidence="3" id="KW-1185">Reference proteome</keyword>
<dbReference type="Proteomes" id="UP000827986">
    <property type="component" value="Unassembled WGS sequence"/>
</dbReference>
<evidence type="ECO:0000313" key="3">
    <source>
        <dbReference type="Proteomes" id="UP000827986"/>
    </source>
</evidence>